<protein>
    <recommendedName>
        <fullName evidence="9">Beta-xylanase</fullName>
        <ecNumber evidence="9">3.2.1.8</ecNumber>
    </recommendedName>
</protein>
<evidence type="ECO:0000256" key="11">
    <source>
        <dbReference type="SAM" id="SignalP"/>
    </source>
</evidence>
<dbReference type="EC" id="3.2.1.8" evidence="9"/>
<evidence type="ECO:0000313" key="13">
    <source>
        <dbReference type="EMBL" id="KGM14036.1"/>
    </source>
</evidence>
<dbReference type="PANTHER" id="PTHR31490:SF88">
    <property type="entry name" value="BETA-XYLANASE"/>
    <property type="match status" value="1"/>
</dbReference>
<dbReference type="OrthoDB" id="9815836at2"/>
<feature type="region of interest" description="Disordered" evidence="10">
    <location>
        <begin position="48"/>
        <end position="70"/>
    </location>
</feature>
<dbReference type="AlphaFoldDB" id="A0A0A0C1E2"/>
<dbReference type="Pfam" id="PF00331">
    <property type="entry name" value="Glyco_hydro_10"/>
    <property type="match status" value="1"/>
</dbReference>
<keyword evidence="6 9" id="KW-0119">Carbohydrate metabolism</keyword>
<dbReference type="InterPro" id="IPR001000">
    <property type="entry name" value="GH10_dom"/>
</dbReference>
<comment type="caution">
    <text evidence="13">The sequence shown here is derived from an EMBL/GenBank/DDBJ whole genome shotgun (WGS) entry which is preliminary data.</text>
</comment>
<feature type="chain" id="PRO_5001967671" description="Beta-xylanase" evidence="11">
    <location>
        <begin position="26"/>
        <end position="370"/>
    </location>
</feature>
<dbReference type="PROSITE" id="PS51760">
    <property type="entry name" value="GH10_2"/>
    <property type="match status" value="1"/>
</dbReference>
<evidence type="ECO:0000256" key="1">
    <source>
        <dbReference type="ARBA" id="ARBA00000681"/>
    </source>
</evidence>
<keyword evidence="4 11" id="KW-0732">Signal</keyword>
<comment type="catalytic activity">
    <reaction evidence="1 9">
        <text>Endohydrolysis of (1-&gt;4)-beta-D-xylosidic linkages in xylans.</text>
        <dbReference type="EC" id="3.2.1.8"/>
    </reaction>
</comment>
<comment type="similarity">
    <text evidence="2 9">Belongs to the glycosyl hydrolase 10 (cellulase F) family.</text>
</comment>
<evidence type="ECO:0000256" key="3">
    <source>
        <dbReference type="ARBA" id="ARBA00022651"/>
    </source>
</evidence>
<evidence type="ECO:0000259" key="12">
    <source>
        <dbReference type="PROSITE" id="PS51760"/>
    </source>
</evidence>
<keyword evidence="14" id="KW-1185">Reference proteome</keyword>
<evidence type="ECO:0000313" key="14">
    <source>
        <dbReference type="Proteomes" id="UP000054314"/>
    </source>
</evidence>
<keyword evidence="7 9" id="KW-0326">Glycosidase</keyword>
<name>A0A0A0C1E2_9CELL</name>
<dbReference type="SMART" id="SM00633">
    <property type="entry name" value="Glyco_10"/>
    <property type="match status" value="1"/>
</dbReference>
<evidence type="ECO:0000256" key="7">
    <source>
        <dbReference type="ARBA" id="ARBA00023295"/>
    </source>
</evidence>
<dbReference type="SUPFAM" id="SSF51445">
    <property type="entry name" value="(Trans)glycosidases"/>
    <property type="match status" value="1"/>
</dbReference>
<dbReference type="InterPro" id="IPR044846">
    <property type="entry name" value="GH10"/>
</dbReference>
<evidence type="ECO:0000256" key="9">
    <source>
        <dbReference type="RuleBase" id="RU361174"/>
    </source>
</evidence>
<dbReference type="Gene3D" id="3.20.20.80">
    <property type="entry name" value="Glycosidases"/>
    <property type="match status" value="1"/>
</dbReference>
<evidence type="ECO:0000256" key="6">
    <source>
        <dbReference type="ARBA" id="ARBA00023277"/>
    </source>
</evidence>
<sequence length="370" mass="41645">MRPRNRDRRTALRAAAALLILPVLAACGGPSHPTTTLRGAAPDGLAIGSAVAGGGHHDRMDYPDPFPNDTRYRETLAEQFSSVSPENQTKWAYVHPARDEYNFGPADDIVEFARENRQMVRGNALLWHSQNPSWLEDGNFTPAELREILKDHIQTVVGHYKGKVDHWDVANEVFDDEANLRFQENIWLRELGMGVIADAFRWAHEADPRATLFINDFNTEGKNAKSDAYYELVRTLLEDDVPVHGFGVQGHLSIEYGFPGDMRENLQRFADLGLEVAVTEMDVRMVLDDSGEPTEAQLEQQAEYYRMALEACMAVESCTSFTVWSFTDKYSWVPVVFEGEGAATLMSETFTRRPAFGELRAALNAEREAR</sequence>
<evidence type="ECO:0000256" key="8">
    <source>
        <dbReference type="ARBA" id="ARBA00023326"/>
    </source>
</evidence>
<dbReference type="PRINTS" id="PR00134">
    <property type="entry name" value="GLHYDRLASE10"/>
</dbReference>
<keyword evidence="3 13" id="KW-0858">Xylan degradation</keyword>
<gene>
    <name evidence="13" type="ORF">N869_06160</name>
</gene>
<dbReference type="SMR" id="A0A0A0C1E2"/>
<evidence type="ECO:0000256" key="10">
    <source>
        <dbReference type="SAM" id="MobiDB-lite"/>
    </source>
</evidence>
<feature type="signal peptide" evidence="11">
    <location>
        <begin position="1"/>
        <end position="25"/>
    </location>
</feature>
<dbReference type="EMBL" id="AXCZ01000015">
    <property type="protein sequence ID" value="KGM14036.1"/>
    <property type="molecule type" value="Genomic_DNA"/>
</dbReference>
<keyword evidence="5 9" id="KW-0378">Hydrolase</keyword>
<dbReference type="GO" id="GO:0031176">
    <property type="term" value="F:endo-1,4-beta-xylanase activity"/>
    <property type="evidence" value="ECO:0007669"/>
    <property type="project" value="UniProtKB-EC"/>
</dbReference>
<accession>A0A0A0C1E2</accession>
<dbReference type="GO" id="GO:0045493">
    <property type="term" value="P:xylan catabolic process"/>
    <property type="evidence" value="ECO:0007669"/>
    <property type="project" value="UniProtKB-KW"/>
</dbReference>
<dbReference type="Proteomes" id="UP000054314">
    <property type="component" value="Unassembled WGS sequence"/>
</dbReference>
<dbReference type="RefSeq" id="WP_035057660.1">
    <property type="nucleotide sequence ID" value="NZ_AXCZ01000015.1"/>
</dbReference>
<dbReference type="PROSITE" id="PS51257">
    <property type="entry name" value="PROKAR_LIPOPROTEIN"/>
    <property type="match status" value="1"/>
</dbReference>
<proteinExistence type="inferred from homology"/>
<keyword evidence="8 9" id="KW-0624">Polysaccharide degradation</keyword>
<dbReference type="InterPro" id="IPR017853">
    <property type="entry name" value="GH"/>
</dbReference>
<feature type="domain" description="GH10" evidence="12">
    <location>
        <begin position="56"/>
        <end position="362"/>
    </location>
</feature>
<organism evidence="13 14">
    <name type="scientific">Cellulomonas bogoriensis 69B4 = DSM 16987</name>
    <dbReference type="NCBI Taxonomy" id="1386082"/>
    <lineage>
        <taxon>Bacteria</taxon>
        <taxon>Bacillati</taxon>
        <taxon>Actinomycetota</taxon>
        <taxon>Actinomycetes</taxon>
        <taxon>Micrococcales</taxon>
        <taxon>Cellulomonadaceae</taxon>
        <taxon>Cellulomonas</taxon>
    </lineage>
</organism>
<evidence type="ECO:0000256" key="5">
    <source>
        <dbReference type="ARBA" id="ARBA00022801"/>
    </source>
</evidence>
<evidence type="ECO:0000256" key="4">
    <source>
        <dbReference type="ARBA" id="ARBA00022729"/>
    </source>
</evidence>
<reference evidence="13 14" key="1">
    <citation type="submission" date="2013-08" db="EMBL/GenBank/DDBJ databases">
        <title>Genome sequencing of Cellulomonas bogoriensis 69B4.</title>
        <authorList>
            <person name="Chen F."/>
            <person name="Li Y."/>
            <person name="Wang G."/>
        </authorList>
    </citation>
    <scope>NUCLEOTIDE SEQUENCE [LARGE SCALE GENOMIC DNA]</scope>
    <source>
        <strain evidence="13 14">69B4</strain>
    </source>
</reference>
<evidence type="ECO:0000256" key="2">
    <source>
        <dbReference type="ARBA" id="ARBA00007495"/>
    </source>
</evidence>
<dbReference type="PANTHER" id="PTHR31490">
    <property type="entry name" value="GLYCOSYL HYDROLASE"/>
    <property type="match status" value="1"/>
</dbReference>